<gene>
    <name evidence="2" type="ORF">BSTOLATCC_MIC39506</name>
</gene>
<evidence type="ECO:0000313" key="2">
    <source>
        <dbReference type="EMBL" id="CAG9325711.1"/>
    </source>
</evidence>
<accession>A0AAU9JXR0</accession>
<proteinExistence type="predicted"/>
<feature type="coiled-coil region" evidence="1">
    <location>
        <begin position="33"/>
        <end position="60"/>
    </location>
</feature>
<name>A0AAU9JXR0_9CILI</name>
<sequence length="123" mass="14096">MRGWPEMENLLNAFAPELEAGIKEFQTSCRDLFEEMKANVDLLNESMVELRDKLQEYIDRKRTELSAEDLSRYSAQLDLYTQICDSLANGQKDQATELIERLSDHGDLPSQLIPPPSEVCTIM</sequence>
<dbReference type="Proteomes" id="UP001162131">
    <property type="component" value="Unassembled WGS sequence"/>
</dbReference>
<dbReference type="EMBL" id="CAJZBQ010000039">
    <property type="protein sequence ID" value="CAG9325711.1"/>
    <property type="molecule type" value="Genomic_DNA"/>
</dbReference>
<comment type="caution">
    <text evidence="2">The sequence shown here is derived from an EMBL/GenBank/DDBJ whole genome shotgun (WGS) entry which is preliminary data.</text>
</comment>
<dbReference type="AlphaFoldDB" id="A0AAU9JXR0"/>
<dbReference type="GO" id="GO:0005777">
    <property type="term" value="C:peroxisome"/>
    <property type="evidence" value="ECO:0007669"/>
    <property type="project" value="InterPro"/>
</dbReference>
<dbReference type="Pfam" id="PF04614">
    <property type="entry name" value="Pex19"/>
    <property type="match status" value="1"/>
</dbReference>
<protein>
    <submittedName>
        <fullName evidence="2">Uncharacterized protein</fullName>
    </submittedName>
</protein>
<keyword evidence="1" id="KW-0175">Coiled coil</keyword>
<dbReference type="InterPro" id="IPR038322">
    <property type="entry name" value="Pex19_C_sf"/>
</dbReference>
<dbReference type="InterPro" id="IPR006708">
    <property type="entry name" value="Pex19"/>
</dbReference>
<keyword evidence="3" id="KW-1185">Reference proteome</keyword>
<organism evidence="2 3">
    <name type="scientific">Blepharisma stoltei</name>
    <dbReference type="NCBI Taxonomy" id="1481888"/>
    <lineage>
        <taxon>Eukaryota</taxon>
        <taxon>Sar</taxon>
        <taxon>Alveolata</taxon>
        <taxon>Ciliophora</taxon>
        <taxon>Postciliodesmatophora</taxon>
        <taxon>Heterotrichea</taxon>
        <taxon>Heterotrichida</taxon>
        <taxon>Blepharismidae</taxon>
        <taxon>Blepharisma</taxon>
    </lineage>
</organism>
<reference evidence="2" key="1">
    <citation type="submission" date="2021-09" db="EMBL/GenBank/DDBJ databases">
        <authorList>
            <consortium name="AG Swart"/>
            <person name="Singh M."/>
            <person name="Singh A."/>
            <person name="Seah K."/>
            <person name="Emmerich C."/>
        </authorList>
    </citation>
    <scope>NUCLEOTIDE SEQUENCE</scope>
    <source>
        <strain evidence="2">ATCC30299</strain>
    </source>
</reference>
<evidence type="ECO:0000256" key="1">
    <source>
        <dbReference type="SAM" id="Coils"/>
    </source>
</evidence>
<evidence type="ECO:0000313" key="3">
    <source>
        <dbReference type="Proteomes" id="UP001162131"/>
    </source>
</evidence>
<dbReference type="Gene3D" id="1.20.120.900">
    <property type="entry name" value="Pex19, mPTS binding domain"/>
    <property type="match status" value="1"/>
</dbReference>